<evidence type="ECO:0000313" key="2">
    <source>
        <dbReference type="EMBL" id="ACY66587.1"/>
    </source>
</evidence>
<dbReference type="EMBL" id="FJ774866">
    <property type="protein sequence ID" value="ACY66587.1"/>
    <property type="molecule type" value="mRNA"/>
</dbReference>
<keyword evidence="1" id="KW-0472">Membrane</keyword>
<proteinExistence type="evidence at transcript level"/>
<keyword evidence="1" id="KW-0812">Transmembrane</keyword>
<organism evidence="2">
    <name type="scientific">Scylla paramamosain</name>
    <name type="common">Mud crab</name>
    <dbReference type="NCBI Taxonomy" id="85552"/>
    <lineage>
        <taxon>Eukaryota</taxon>
        <taxon>Metazoa</taxon>
        <taxon>Ecdysozoa</taxon>
        <taxon>Arthropoda</taxon>
        <taxon>Crustacea</taxon>
        <taxon>Multicrustacea</taxon>
        <taxon>Malacostraca</taxon>
        <taxon>Eumalacostraca</taxon>
        <taxon>Eucarida</taxon>
        <taxon>Decapoda</taxon>
        <taxon>Pleocyemata</taxon>
        <taxon>Brachyura</taxon>
        <taxon>Eubrachyura</taxon>
        <taxon>Portunoidea</taxon>
        <taxon>Portunidae</taxon>
        <taxon>Portuninae</taxon>
        <taxon>Scylla</taxon>
    </lineage>
</organism>
<name>D2DT27_SCYPA</name>
<protein>
    <submittedName>
        <fullName evidence="2">Uncharacterized protein</fullName>
    </submittedName>
</protein>
<sequence length="110" mass="12600">TLAHEWLAYQRYHPIYLTMRCLPFHLVELHLLLEHLPHLPHLLPLGSQGPRSIGQECSSVCWLISFNNWRITDVRVKQVWDEGILIGNDCGLLLLLLLLLLLVTVTSLAS</sequence>
<accession>D2DT27</accession>
<evidence type="ECO:0000256" key="1">
    <source>
        <dbReference type="SAM" id="Phobius"/>
    </source>
</evidence>
<keyword evidence="1" id="KW-1133">Transmembrane helix</keyword>
<reference evidence="2" key="1">
    <citation type="submission" date="2009-02" db="EMBL/GenBank/DDBJ databases">
        <title>Construction of SSH cDNA library from hemocytes of Scylla paramamosain LPS-challenged.</title>
        <authorList>
            <person name="Wang K.J."/>
            <person name="Chen F.Y."/>
            <person name="Bo J."/>
            <person name="Ren H.L."/>
        </authorList>
    </citation>
    <scope>NUCLEOTIDE SEQUENCE</scope>
</reference>
<dbReference type="AlphaFoldDB" id="D2DT27"/>
<feature type="non-terminal residue" evidence="2">
    <location>
        <position position="1"/>
    </location>
</feature>
<feature type="transmembrane region" description="Helical" evidence="1">
    <location>
        <begin position="90"/>
        <end position="109"/>
    </location>
</feature>